<dbReference type="SUPFAM" id="SSF51735">
    <property type="entry name" value="NAD(P)-binding Rossmann-fold domains"/>
    <property type="match status" value="1"/>
</dbReference>
<dbReference type="InterPro" id="IPR036291">
    <property type="entry name" value="NAD(P)-bd_dom_sf"/>
</dbReference>
<dbReference type="Gene3D" id="3.30.360.10">
    <property type="entry name" value="Dihydrodipicolinate Reductase, domain 2"/>
    <property type="match status" value="1"/>
</dbReference>
<organism evidence="4 5">
    <name type="scientific">Lophiostoma macrostomum CBS 122681</name>
    <dbReference type="NCBI Taxonomy" id="1314788"/>
    <lineage>
        <taxon>Eukaryota</taxon>
        <taxon>Fungi</taxon>
        <taxon>Dikarya</taxon>
        <taxon>Ascomycota</taxon>
        <taxon>Pezizomycotina</taxon>
        <taxon>Dothideomycetes</taxon>
        <taxon>Pleosporomycetidae</taxon>
        <taxon>Pleosporales</taxon>
        <taxon>Lophiostomataceae</taxon>
        <taxon>Lophiostoma</taxon>
    </lineage>
</organism>
<dbReference type="InterPro" id="IPR000683">
    <property type="entry name" value="Gfo/Idh/MocA-like_OxRdtase_N"/>
</dbReference>
<feature type="domain" description="GFO/IDH/MocA-like oxidoreductase" evidence="3">
    <location>
        <begin position="147"/>
        <end position="258"/>
    </location>
</feature>
<evidence type="ECO:0000313" key="5">
    <source>
        <dbReference type="Proteomes" id="UP000799324"/>
    </source>
</evidence>
<evidence type="ECO:0000313" key="4">
    <source>
        <dbReference type="EMBL" id="KAF2658681.1"/>
    </source>
</evidence>
<dbReference type="SUPFAM" id="SSF55347">
    <property type="entry name" value="Glyceraldehyde-3-phosphate dehydrogenase-like, C-terminal domain"/>
    <property type="match status" value="1"/>
</dbReference>
<dbReference type="Proteomes" id="UP000799324">
    <property type="component" value="Unassembled WGS sequence"/>
</dbReference>
<dbReference type="EMBL" id="MU004313">
    <property type="protein sequence ID" value="KAF2658681.1"/>
    <property type="molecule type" value="Genomic_DNA"/>
</dbReference>
<sequence length="347" mass="38341">MSQKIPFAIIGTSWITHDYVKCAQATSKFSLRGVYSRTLDSAKDFASRYQSSTNDVALFDSLDKLAADPSISTVYIASPNSLHYTHAHAMLSAGKHVILEKPSTCTSAELTSLFTLAYAQNLILVEAWRHVHETNFLALKAALPNVGRLLGANVNFCQFSSRYDRVLAGETPNVFNLDFGAGALTDLGCYCVAFAVELFGSPVSAQYFPVRIATGADGGGTLLMHYEEEGRTFTVTIVFSKMFFSTAPCEVFGERGTLVVPTVTDIERVEFVDPRVRVGEQGRVTQLGGEKVPFEYNLREEAEVHGSMILERDVEAMRRWEGHSRSVLKVTEGVRRDNGLLFPVERK</sequence>
<dbReference type="PANTHER" id="PTHR43054:SF1">
    <property type="entry name" value="SCYLLO-INOSITOL 2-DEHYDROGENASE (NADP(+)) IOLU"/>
    <property type="match status" value="1"/>
</dbReference>
<dbReference type="AlphaFoldDB" id="A0A6A6TH60"/>
<dbReference type="Pfam" id="PF22725">
    <property type="entry name" value="GFO_IDH_MocA_C3"/>
    <property type="match status" value="1"/>
</dbReference>
<dbReference type="PANTHER" id="PTHR43054">
    <property type="match status" value="1"/>
</dbReference>
<proteinExistence type="inferred from homology"/>
<protein>
    <submittedName>
        <fullName evidence="4">Oxidoreductase-like protein</fullName>
    </submittedName>
</protein>
<evidence type="ECO:0000259" key="2">
    <source>
        <dbReference type="Pfam" id="PF01408"/>
    </source>
</evidence>
<accession>A0A6A6TH60</accession>
<dbReference type="OrthoDB" id="2129491at2759"/>
<dbReference type="GO" id="GO:0000166">
    <property type="term" value="F:nucleotide binding"/>
    <property type="evidence" value="ECO:0007669"/>
    <property type="project" value="InterPro"/>
</dbReference>
<evidence type="ECO:0000256" key="1">
    <source>
        <dbReference type="ARBA" id="ARBA00010928"/>
    </source>
</evidence>
<name>A0A6A6TH60_9PLEO</name>
<evidence type="ECO:0000259" key="3">
    <source>
        <dbReference type="Pfam" id="PF22725"/>
    </source>
</evidence>
<keyword evidence="5" id="KW-1185">Reference proteome</keyword>
<reference evidence="4" key="1">
    <citation type="journal article" date="2020" name="Stud. Mycol.">
        <title>101 Dothideomycetes genomes: a test case for predicting lifestyles and emergence of pathogens.</title>
        <authorList>
            <person name="Haridas S."/>
            <person name="Albert R."/>
            <person name="Binder M."/>
            <person name="Bloem J."/>
            <person name="Labutti K."/>
            <person name="Salamov A."/>
            <person name="Andreopoulos B."/>
            <person name="Baker S."/>
            <person name="Barry K."/>
            <person name="Bills G."/>
            <person name="Bluhm B."/>
            <person name="Cannon C."/>
            <person name="Castanera R."/>
            <person name="Culley D."/>
            <person name="Daum C."/>
            <person name="Ezra D."/>
            <person name="Gonzalez J."/>
            <person name="Henrissat B."/>
            <person name="Kuo A."/>
            <person name="Liang C."/>
            <person name="Lipzen A."/>
            <person name="Lutzoni F."/>
            <person name="Magnuson J."/>
            <person name="Mondo S."/>
            <person name="Nolan M."/>
            <person name="Ohm R."/>
            <person name="Pangilinan J."/>
            <person name="Park H.-J."/>
            <person name="Ramirez L."/>
            <person name="Alfaro M."/>
            <person name="Sun H."/>
            <person name="Tritt A."/>
            <person name="Yoshinaga Y."/>
            <person name="Zwiers L.-H."/>
            <person name="Turgeon B."/>
            <person name="Goodwin S."/>
            <person name="Spatafora J."/>
            <person name="Crous P."/>
            <person name="Grigoriev I."/>
        </authorList>
    </citation>
    <scope>NUCLEOTIDE SEQUENCE</scope>
    <source>
        <strain evidence="4">CBS 122681</strain>
    </source>
</reference>
<dbReference type="InterPro" id="IPR055170">
    <property type="entry name" value="GFO_IDH_MocA-like_dom"/>
</dbReference>
<dbReference type="Pfam" id="PF01408">
    <property type="entry name" value="GFO_IDH_MocA"/>
    <property type="match status" value="1"/>
</dbReference>
<gene>
    <name evidence="4" type="ORF">K491DRAFT_689984</name>
</gene>
<dbReference type="Gene3D" id="3.40.50.720">
    <property type="entry name" value="NAD(P)-binding Rossmann-like Domain"/>
    <property type="match status" value="1"/>
</dbReference>
<comment type="similarity">
    <text evidence="1">Belongs to the Gfo/Idh/MocA family.</text>
</comment>
<feature type="domain" description="Gfo/Idh/MocA-like oxidoreductase N-terminal" evidence="2">
    <location>
        <begin position="7"/>
        <end position="124"/>
    </location>
</feature>